<keyword evidence="7" id="KW-1185">Reference proteome</keyword>
<dbReference type="PROSITE" id="PS50931">
    <property type="entry name" value="HTH_LYSR"/>
    <property type="match status" value="1"/>
</dbReference>
<dbReference type="InterPro" id="IPR005119">
    <property type="entry name" value="LysR_subst-bd"/>
</dbReference>
<dbReference type="InterPro" id="IPR012787">
    <property type="entry name" value="TF_PcaQ"/>
</dbReference>
<dbReference type="Gene3D" id="3.40.190.10">
    <property type="entry name" value="Periplasmic binding protein-like II"/>
    <property type="match status" value="2"/>
</dbReference>
<dbReference type="PANTHER" id="PTHR30419">
    <property type="entry name" value="HTH-TYPE TRANSCRIPTIONAL REGULATOR YBHD"/>
    <property type="match status" value="1"/>
</dbReference>
<evidence type="ECO:0000256" key="3">
    <source>
        <dbReference type="ARBA" id="ARBA00023125"/>
    </source>
</evidence>
<dbReference type="InterPro" id="IPR050950">
    <property type="entry name" value="HTH-type_LysR_regulators"/>
</dbReference>
<reference evidence="7" key="1">
    <citation type="journal article" date="2019" name="Int. J. Syst. Evol. Microbiol.">
        <title>The Global Catalogue of Microorganisms (GCM) 10K type strain sequencing project: providing services to taxonomists for standard genome sequencing and annotation.</title>
        <authorList>
            <consortium name="The Broad Institute Genomics Platform"/>
            <consortium name="The Broad Institute Genome Sequencing Center for Infectious Disease"/>
            <person name="Wu L."/>
            <person name="Ma J."/>
        </authorList>
    </citation>
    <scope>NUCLEOTIDE SEQUENCE [LARGE SCALE GENOMIC DNA]</scope>
    <source>
        <strain evidence="7">CCUG 39402</strain>
    </source>
</reference>
<comment type="similarity">
    <text evidence="1">Belongs to the LysR transcriptional regulatory family.</text>
</comment>
<sequence length="311" mass="33792">MTSLYDPRIKMRHLQAFASVARQQTVQGAADTLSLTASAISKALSELETIIGKPMFKRTRKGLMTTAEGEQLLRHVLPALGLLRDGLNLAAGRQQKAGVYQVRIGVLPTTAAAVAPLAVQKLQSGYERVEIKVIAGTNMELLYLLREGELDMVVGRLPDPTLMFGLSFESLYSEPIIVLAAPSHPLATRQDLTANDLLAYPMVIPLPHTAVREAVDTFCLASGLTSLPRVIETLSDSFARSLVLSSDAVWFSPWGTVKRDLGAKVLMRLDINTQSTTGSIGLSLRAGVEISQSAQLMIDAIRTQARLWRES</sequence>
<evidence type="ECO:0000313" key="7">
    <source>
        <dbReference type="Proteomes" id="UP001596270"/>
    </source>
</evidence>
<evidence type="ECO:0000313" key="6">
    <source>
        <dbReference type="EMBL" id="MFC6282958.1"/>
    </source>
</evidence>
<keyword evidence="3" id="KW-0238">DNA-binding</keyword>
<dbReference type="InterPro" id="IPR036388">
    <property type="entry name" value="WH-like_DNA-bd_sf"/>
</dbReference>
<evidence type="ECO:0000259" key="5">
    <source>
        <dbReference type="PROSITE" id="PS50931"/>
    </source>
</evidence>
<dbReference type="RefSeq" id="WP_371435282.1">
    <property type="nucleotide sequence ID" value="NZ_JBHSRS010000081.1"/>
</dbReference>
<organism evidence="6 7">
    <name type="scientific">Polaromonas aquatica</name>
    <dbReference type="NCBI Taxonomy" id="332657"/>
    <lineage>
        <taxon>Bacteria</taxon>
        <taxon>Pseudomonadati</taxon>
        <taxon>Pseudomonadota</taxon>
        <taxon>Betaproteobacteria</taxon>
        <taxon>Burkholderiales</taxon>
        <taxon>Comamonadaceae</taxon>
        <taxon>Polaromonas</taxon>
    </lineage>
</organism>
<keyword evidence="2" id="KW-0805">Transcription regulation</keyword>
<dbReference type="SUPFAM" id="SSF46785">
    <property type="entry name" value="Winged helix' DNA-binding domain"/>
    <property type="match status" value="1"/>
</dbReference>
<evidence type="ECO:0000256" key="2">
    <source>
        <dbReference type="ARBA" id="ARBA00023015"/>
    </source>
</evidence>
<dbReference type="InterPro" id="IPR036390">
    <property type="entry name" value="WH_DNA-bd_sf"/>
</dbReference>
<dbReference type="Proteomes" id="UP001596270">
    <property type="component" value="Unassembled WGS sequence"/>
</dbReference>
<protein>
    <submittedName>
        <fullName evidence="6">Pca operon transcription factor PcaQ</fullName>
    </submittedName>
</protein>
<dbReference type="SUPFAM" id="SSF53850">
    <property type="entry name" value="Periplasmic binding protein-like II"/>
    <property type="match status" value="1"/>
</dbReference>
<feature type="domain" description="HTH lysR-type" evidence="5">
    <location>
        <begin position="9"/>
        <end position="66"/>
    </location>
</feature>
<comment type="caution">
    <text evidence="6">The sequence shown here is derived from an EMBL/GenBank/DDBJ whole genome shotgun (WGS) entry which is preliminary data.</text>
</comment>
<proteinExistence type="inferred from homology"/>
<accession>A0ABW1U1A6</accession>
<name>A0ABW1U1A6_9BURK</name>
<evidence type="ECO:0000256" key="1">
    <source>
        <dbReference type="ARBA" id="ARBA00009437"/>
    </source>
</evidence>
<dbReference type="PANTHER" id="PTHR30419:SF8">
    <property type="entry name" value="NITROGEN ASSIMILATION TRANSCRIPTIONAL ACTIVATOR-RELATED"/>
    <property type="match status" value="1"/>
</dbReference>
<dbReference type="Pfam" id="PF03466">
    <property type="entry name" value="LysR_substrate"/>
    <property type="match status" value="1"/>
</dbReference>
<dbReference type="InterPro" id="IPR000847">
    <property type="entry name" value="LysR_HTH_N"/>
</dbReference>
<dbReference type="EMBL" id="JBHSRS010000081">
    <property type="protein sequence ID" value="MFC6282958.1"/>
    <property type="molecule type" value="Genomic_DNA"/>
</dbReference>
<dbReference type="Gene3D" id="1.10.10.10">
    <property type="entry name" value="Winged helix-like DNA-binding domain superfamily/Winged helix DNA-binding domain"/>
    <property type="match status" value="1"/>
</dbReference>
<gene>
    <name evidence="6" type="primary">pcaQ</name>
    <name evidence="6" type="ORF">ACFQND_17175</name>
</gene>
<dbReference type="NCBIfam" id="TIGR02424">
    <property type="entry name" value="TF_pcaQ"/>
    <property type="match status" value="1"/>
</dbReference>
<keyword evidence="4" id="KW-0804">Transcription</keyword>
<dbReference type="Pfam" id="PF00126">
    <property type="entry name" value="HTH_1"/>
    <property type="match status" value="1"/>
</dbReference>
<evidence type="ECO:0000256" key="4">
    <source>
        <dbReference type="ARBA" id="ARBA00023163"/>
    </source>
</evidence>